<gene>
    <name evidence="2" type="ORF">DLAC_02105</name>
</gene>
<feature type="transmembrane region" description="Helical" evidence="1">
    <location>
        <begin position="220"/>
        <end position="243"/>
    </location>
</feature>
<dbReference type="Proteomes" id="UP000076078">
    <property type="component" value="Unassembled WGS sequence"/>
</dbReference>
<keyword evidence="1" id="KW-0472">Membrane</keyword>
<feature type="transmembrane region" description="Helical" evidence="1">
    <location>
        <begin position="174"/>
        <end position="192"/>
    </location>
</feature>
<reference evidence="2 3" key="1">
    <citation type="submission" date="2015-12" db="EMBL/GenBank/DDBJ databases">
        <title>Dictyostelia acquired genes for synthesis and detection of signals that induce cell-type specialization by lateral gene transfer from prokaryotes.</title>
        <authorList>
            <person name="Gloeckner G."/>
            <person name="Schaap P."/>
        </authorList>
    </citation>
    <scope>NUCLEOTIDE SEQUENCE [LARGE SCALE GENOMIC DNA]</scope>
    <source>
        <strain evidence="2 3">TK</strain>
    </source>
</reference>
<protein>
    <recommendedName>
        <fullName evidence="4">Transmembrane protein</fullName>
    </recommendedName>
</protein>
<evidence type="ECO:0000313" key="3">
    <source>
        <dbReference type="Proteomes" id="UP000076078"/>
    </source>
</evidence>
<organism evidence="2 3">
    <name type="scientific">Tieghemostelium lacteum</name>
    <name type="common">Slime mold</name>
    <name type="synonym">Dictyostelium lacteum</name>
    <dbReference type="NCBI Taxonomy" id="361077"/>
    <lineage>
        <taxon>Eukaryota</taxon>
        <taxon>Amoebozoa</taxon>
        <taxon>Evosea</taxon>
        <taxon>Eumycetozoa</taxon>
        <taxon>Dictyostelia</taxon>
        <taxon>Dictyosteliales</taxon>
        <taxon>Raperosteliaceae</taxon>
        <taxon>Tieghemostelium</taxon>
    </lineage>
</organism>
<name>A0A152A4N4_TIELA</name>
<keyword evidence="1" id="KW-0812">Transmembrane</keyword>
<evidence type="ECO:0008006" key="4">
    <source>
        <dbReference type="Google" id="ProtNLM"/>
    </source>
</evidence>
<dbReference type="InParanoid" id="A0A152A4N4"/>
<feature type="transmembrane region" description="Helical" evidence="1">
    <location>
        <begin position="16"/>
        <end position="40"/>
    </location>
</feature>
<dbReference type="EMBL" id="LODT01000011">
    <property type="protein sequence ID" value="KYR01021.1"/>
    <property type="molecule type" value="Genomic_DNA"/>
</dbReference>
<evidence type="ECO:0000313" key="2">
    <source>
        <dbReference type="EMBL" id="KYR01021.1"/>
    </source>
</evidence>
<accession>A0A152A4N4</accession>
<dbReference type="AlphaFoldDB" id="A0A152A4N4"/>
<evidence type="ECO:0000256" key="1">
    <source>
        <dbReference type="SAM" id="Phobius"/>
    </source>
</evidence>
<keyword evidence="3" id="KW-1185">Reference proteome</keyword>
<keyword evidence="1" id="KW-1133">Transmembrane helix</keyword>
<feature type="transmembrane region" description="Helical" evidence="1">
    <location>
        <begin position="137"/>
        <end position="162"/>
    </location>
</feature>
<sequence length="265" mass="29931">MAFFETNSPTYNFAKIIPLISFILIILISLVAFNGTWFVFQAKVLTYSYNGTFVSTDYIEGVFRSLSFKINYKPNEDSSSYIESNVTCSYENSTQSQQESIYSSGDAVFTYFTCQYDSVQSENGTNMVKTYTVSSNVGLVIDASVVTISVFTVGSLLCCFLFPENKGRWQWFHYIKLLFSLTGCVILMLTMIEFRDTFPNDVAPHTATIDPISLKYGFSWYLTVTSSILFLISTIATIVCIITRPDHSDYIPMTSDQETVLINEP</sequence>
<comment type="caution">
    <text evidence="2">The sequence shown here is derived from an EMBL/GenBank/DDBJ whole genome shotgun (WGS) entry which is preliminary data.</text>
</comment>
<proteinExistence type="predicted"/>